<sequence length="284" mass="30034">MNEEGAGSAERLLALIGAHRDSIREALDGEQYALLLSRLTALADVAPDDGRGIRRALQGVRLALLALPLDHPVRLALDSLRMVAAPPGPETVVGAQELTAWLRLPSPTREPAHEPPPEPAHEPPPEPTYATPPEPTHGPASPPPPSGTAPQQPSRTAPQQPSGTAPQPPSGTDPEKAHLLRTPALSAGEARARCGGAPPPELIRLPDARDVDRYPEFQFPAGGGTPYQVVLEVNRLLLAEIDPWGAASWWLSHNTWLGGTPASLLGRLPDQRLVGAAHTLAEGE</sequence>
<reference evidence="2" key="1">
    <citation type="journal article" date="2014" name="Int. J. Syst. Evol. Microbiol.">
        <title>Complete genome sequence of Corynebacterium casei LMG S-19264T (=DSM 44701T), isolated from a smear-ripened cheese.</title>
        <authorList>
            <consortium name="US DOE Joint Genome Institute (JGI-PGF)"/>
            <person name="Walter F."/>
            <person name="Albersmeier A."/>
            <person name="Kalinowski J."/>
            <person name="Ruckert C."/>
        </authorList>
    </citation>
    <scope>NUCLEOTIDE SEQUENCE</scope>
    <source>
        <strain evidence="2">JCM 4369</strain>
    </source>
</reference>
<feature type="compositionally biased region" description="Polar residues" evidence="1">
    <location>
        <begin position="154"/>
        <end position="165"/>
    </location>
</feature>
<gene>
    <name evidence="2" type="ORF">GCM10010260_63080</name>
</gene>
<dbReference type="RefSeq" id="WP_191876880.1">
    <property type="nucleotide sequence ID" value="NZ_BMTD01000017.1"/>
</dbReference>
<reference evidence="2" key="2">
    <citation type="submission" date="2020-09" db="EMBL/GenBank/DDBJ databases">
        <authorList>
            <person name="Sun Q."/>
            <person name="Ohkuma M."/>
        </authorList>
    </citation>
    <scope>NUCLEOTIDE SEQUENCE</scope>
    <source>
        <strain evidence="2">JCM 4369</strain>
    </source>
</reference>
<keyword evidence="3" id="KW-1185">Reference proteome</keyword>
<dbReference type="EMBL" id="BMTD01000017">
    <property type="protein sequence ID" value="GGV15341.1"/>
    <property type="molecule type" value="Genomic_DNA"/>
</dbReference>
<dbReference type="Proteomes" id="UP000618795">
    <property type="component" value="Unassembled WGS sequence"/>
</dbReference>
<evidence type="ECO:0000313" key="2">
    <source>
        <dbReference type="EMBL" id="GGV15341.1"/>
    </source>
</evidence>
<evidence type="ECO:0000256" key="1">
    <source>
        <dbReference type="SAM" id="MobiDB-lite"/>
    </source>
</evidence>
<feature type="compositionally biased region" description="Pro residues" evidence="1">
    <location>
        <begin position="125"/>
        <end position="147"/>
    </location>
</feature>
<evidence type="ECO:0000313" key="3">
    <source>
        <dbReference type="Proteomes" id="UP000618795"/>
    </source>
</evidence>
<comment type="caution">
    <text evidence="2">The sequence shown here is derived from an EMBL/GenBank/DDBJ whole genome shotgun (WGS) entry which is preliminary data.</text>
</comment>
<name>A0A918MDK7_9ACTN</name>
<accession>A0A918MDK7</accession>
<proteinExistence type="predicted"/>
<organism evidence="2 3">
    <name type="scientific">Streptomyces filipinensis</name>
    <dbReference type="NCBI Taxonomy" id="66887"/>
    <lineage>
        <taxon>Bacteria</taxon>
        <taxon>Bacillati</taxon>
        <taxon>Actinomycetota</taxon>
        <taxon>Actinomycetes</taxon>
        <taxon>Kitasatosporales</taxon>
        <taxon>Streptomycetaceae</taxon>
        <taxon>Streptomyces</taxon>
    </lineage>
</organism>
<protein>
    <submittedName>
        <fullName evidence="2">Uncharacterized protein</fullName>
    </submittedName>
</protein>
<dbReference type="AlphaFoldDB" id="A0A918MDK7"/>
<feature type="compositionally biased region" description="Basic and acidic residues" evidence="1">
    <location>
        <begin position="110"/>
        <end position="124"/>
    </location>
</feature>
<feature type="region of interest" description="Disordered" evidence="1">
    <location>
        <begin position="106"/>
        <end position="177"/>
    </location>
</feature>